<proteinExistence type="predicted"/>
<accession>A0A2T7VN59</accession>
<organism evidence="1 2">
    <name type="scientific">Microbacterium testaceum</name>
    <name type="common">Aureobacterium testaceum</name>
    <name type="synonym">Brevibacterium testaceum</name>
    <dbReference type="NCBI Taxonomy" id="2033"/>
    <lineage>
        <taxon>Bacteria</taxon>
        <taxon>Bacillati</taxon>
        <taxon>Actinomycetota</taxon>
        <taxon>Actinomycetes</taxon>
        <taxon>Micrococcales</taxon>
        <taxon>Microbacteriaceae</taxon>
        <taxon>Microbacterium</taxon>
    </lineage>
</organism>
<dbReference type="EMBL" id="QDFT01000074">
    <property type="protein sequence ID" value="PVE58825.1"/>
    <property type="molecule type" value="Genomic_DNA"/>
</dbReference>
<comment type="caution">
    <text evidence="1">The sequence shown here is derived from an EMBL/GenBank/DDBJ whole genome shotgun (WGS) entry which is preliminary data.</text>
</comment>
<sequence length="244" mass="27840">MEHFGVRVQRGPKNGLRLVREEYARISKTNTTWFPRERFPKLWEAQADNFEDADHRILSDEWCQRHRALALENFDLNMQFFERLDRGSFEAAVARMLETVPGLTEIYDLGPWEKKAGLYVMVLDEYKQMYVGHTGAANGVKARIRQHWSSSKAFDRLLWGTVEGSILSIDSFRALDTTRIFVAKPRNRELAEAKLIRAIGREFLANRVYGGSPRLVTMQAALGDGLVFTRDLADDGVIAETDGG</sequence>
<evidence type="ECO:0008006" key="3">
    <source>
        <dbReference type="Google" id="ProtNLM"/>
    </source>
</evidence>
<name>A0A2T7VN59_MICTE</name>
<dbReference type="RefSeq" id="WP_116538602.1">
    <property type="nucleotide sequence ID" value="NZ_QDFT01000074.1"/>
</dbReference>
<reference evidence="1 2" key="1">
    <citation type="submission" date="2018-04" db="EMBL/GenBank/DDBJ databases">
        <authorList>
            <person name="Go L.Y."/>
            <person name="Mitchell J.A."/>
        </authorList>
    </citation>
    <scope>NUCLEOTIDE SEQUENCE [LARGE SCALE GENOMIC DNA]</scope>
    <source>
        <strain evidence="1 2">TPD7010</strain>
    </source>
</reference>
<protein>
    <recommendedName>
        <fullName evidence="3">GIY-YIG domain-containing protein</fullName>
    </recommendedName>
</protein>
<dbReference type="Proteomes" id="UP000244649">
    <property type="component" value="Unassembled WGS sequence"/>
</dbReference>
<dbReference type="AlphaFoldDB" id="A0A2T7VN59"/>
<gene>
    <name evidence="1" type="ORF">DC432_15465</name>
</gene>
<evidence type="ECO:0000313" key="1">
    <source>
        <dbReference type="EMBL" id="PVE58825.1"/>
    </source>
</evidence>
<evidence type="ECO:0000313" key="2">
    <source>
        <dbReference type="Proteomes" id="UP000244649"/>
    </source>
</evidence>